<evidence type="ECO:0000313" key="3">
    <source>
        <dbReference type="Proteomes" id="UP000799439"/>
    </source>
</evidence>
<proteinExistence type="predicted"/>
<reference evidence="2" key="1">
    <citation type="journal article" date="2020" name="Stud. Mycol.">
        <title>101 Dothideomycetes genomes: a test case for predicting lifestyles and emergence of pathogens.</title>
        <authorList>
            <person name="Haridas S."/>
            <person name="Albert R."/>
            <person name="Binder M."/>
            <person name="Bloem J."/>
            <person name="Labutti K."/>
            <person name="Salamov A."/>
            <person name="Andreopoulos B."/>
            <person name="Baker S."/>
            <person name="Barry K."/>
            <person name="Bills G."/>
            <person name="Bluhm B."/>
            <person name="Cannon C."/>
            <person name="Castanera R."/>
            <person name="Culley D."/>
            <person name="Daum C."/>
            <person name="Ezra D."/>
            <person name="Gonzalez J."/>
            <person name="Henrissat B."/>
            <person name="Kuo A."/>
            <person name="Liang C."/>
            <person name="Lipzen A."/>
            <person name="Lutzoni F."/>
            <person name="Magnuson J."/>
            <person name="Mondo S."/>
            <person name="Nolan M."/>
            <person name="Ohm R."/>
            <person name="Pangilinan J."/>
            <person name="Park H.-J."/>
            <person name="Ramirez L."/>
            <person name="Alfaro M."/>
            <person name="Sun H."/>
            <person name="Tritt A."/>
            <person name="Yoshinaga Y."/>
            <person name="Zwiers L.-H."/>
            <person name="Turgeon B."/>
            <person name="Goodwin S."/>
            <person name="Spatafora J."/>
            <person name="Crous P."/>
            <person name="Grigoriev I."/>
        </authorList>
    </citation>
    <scope>NUCLEOTIDE SEQUENCE</scope>
    <source>
        <strain evidence="2">CBS 260.36</strain>
    </source>
</reference>
<dbReference type="PANTHER" id="PTHR21248:SF11">
    <property type="entry name" value="PLD PHOSPHODIESTERASE DOMAIN-CONTAINING PROTEIN"/>
    <property type="match status" value="1"/>
</dbReference>
<dbReference type="OrthoDB" id="2958217at2759"/>
<dbReference type="SMART" id="SM00155">
    <property type="entry name" value="PLDc"/>
    <property type="match status" value="2"/>
</dbReference>
<dbReference type="InterPro" id="IPR001736">
    <property type="entry name" value="PLipase_D/transphosphatidylase"/>
</dbReference>
<dbReference type="PROSITE" id="PS50035">
    <property type="entry name" value="PLD"/>
    <property type="match status" value="2"/>
</dbReference>
<evidence type="ECO:0000259" key="1">
    <source>
        <dbReference type="PROSITE" id="PS50035"/>
    </source>
</evidence>
<dbReference type="EMBL" id="ML996083">
    <property type="protein sequence ID" value="KAF2154970.1"/>
    <property type="molecule type" value="Genomic_DNA"/>
</dbReference>
<dbReference type="GO" id="GO:0030572">
    <property type="term" value="F:phosphatidyltransferase activity"/>
    <property type="evidence" value="ECO:0007669"/>
    <property type="project" value="UniProtKB-ARBA"/>
</dbReference>
<evidence type="ECO:0000313" key="2">
    <source>
        <dbReference type="EMBL" id="KAF2154970.1"/>
    </source>
</evidence>
<feature type="domain" description="PLD phosphodiesterase" evidence="1">
    <location>
        <begin position="413"/>
        <end position="435"/>
    </location>
</feature>
<keyword evidence="3" id="KW-1185">Reference proteome</keyword>
<dbReference type="AlphaFoldDB" id="A0A9P4J6J0"/>
<dbReference type="PANTHER" id="PTHR21248">
    <property type="entry name" value="CARDIOLIPIN SYNTHASE"/>
    <property type="match status" value="1"/>
</dbReference>
<dbReference type="Gene3D" id="3.30.870.10">
    <property type="entry name" value="Endonuclease Chain A"/>
    <property type="match status" value="2"/>
</dbReference>
<feature type="domain" description="PLD phosphodiesterase" evidence="1">
    <location>
        <begin position="159"/>
        <end position="186"/>
    </location>
</feature>
<dbReference type="GO" id="GO:0032049">
    <property type="term" value="P:cardiolipin biosynthetic process"/>
    <property type="evidence" value="ECO:0007669"/>
    <property type="project" value="UniProtKB-ARBA"/>
</dbReference>
<sequence length="476" mass="53259">MDSATTQSLLSTLSASKYESLLRRPNYWTSDPAHLLSTCDISDVLIGTGANIYSSLQSALESTESELVLVTCFWARSASLDTLCATLRHLSAKSLSRGGSKIRVRICVSSVSLWQKLFHTQSLEGYIYPPFTWEVKLGLPPPNELTGLDLQIKSIFVKPFSVMHPKFIIIDRQKVFLPSCNVSWEDWFEGCIGLSGDVVHRFVEFWEDFWRGAESIREIPGLNGRHLAKGKPSFVLNHSENRKSTDLPTLTNLRSTESPCVFLPSPHNINPKFRLPWQSAVPAPNTPLNTFLLAAFRAARRNIYIQTPNLTAPPVLLAILQTLKRGIHIHIVTSERLMIIEQLVTAGTTTSRCVSKLVKRYGRARHDGSLPHYSTVAVEEGRAQTMGHLKVEYYRPTATPRPRGQGGEPVQSHLKLTIVDDELVVLGSGNLDRASWYTSQELGIAIFEAELAVQIRRVLDEVLDPRKSLFYDSRGV</sequence>
<dbReference type="Pfam" id="PF13091">
    <property type="entry name" value="PLDc_2"/>
    <property type="match status" value="1"/>
</dbReference>
<organism evidence="2 3">
    <name type="scientific">Myriangium duriaei CBS 260.36</name>
    <dbReference type="NCBI Taxonomy" id="1168546"/>
    <lineage>
        <taxon>Eukaryota</taxon>
        <taxon>Fungi</taxon>
        <taxon>Dikarya</taxon>
        <taxon>Ascomycota</taxon>
        <taxon>Pezizomycotina</taxon>
        <taxon>Dothideomycetes</taxon>
        <taxon>Dothideomycetidae</taxon>
        <taxon>Myriangiales</taxon>
        <taxon>Myriangiaceae</taxon>
        <taxon>Myriangium</taxon>
    </lineage>
</organism>
<dbReference type="Proteomes" id="UP000799439">
    <property type="component" value="Unassembled WGS sequence"/>
</dbReference>
<gene>
    <name evidence="2" type="ORF">K461DRAFT_276145</name>
</gene>
<accession>A0A9P4J6J0</accession>
<dbReference type="InterPro" id="IPR025202">
    <property type="entry name" value="PLD-like_dom"/>
</dbReference>
<dbReference type="SUPFAM" id="SSF56024">
    <property type="entry name" value="Phospholipase D/nuclease"/>
    <property type="match status" value="2"/>
</dbReference>
<protein>
    <submittedName>
        <fullName evidence="2">Phospholipase D/nuclease</fullName>
    </submittedName>
</protein>
<comment type="caution">
    <text evidence="2">The sequence shown here is derived from an EMBL/GenBank/DDBJ whole genome shotgun (WGS) entry which is preliminary data.</text>
</comment>
<name>A0A9P4J6J0_9PEZI</name>